<evidence type="ECO:0000313" key="1">
    <source>
        <dbReference type="EMBL" id="GBP43556.1"/>
    </source>
</evidence>
<dbReference type="AlphaFoldDB" id="A0A4C1VWD3"/>
<dbReference type="Proteomes" id="UP000299102">
    <property type="component" value="Unassembled WGS sequence"/>
</dbReference>
<dbReference type="EMBL" id="BGZK01000438">
    <property type="protein sequence ID" value="GBP43556.1"/>
    <property type="molecule type" value="Genomic_DNA"/>
</dbReference>
<gene>
    <name evidence="1" type="ORF">EVAR_87473_1</name>
</gene>
<comment type="caution">
    <text evidence="1">The sequence shown here is derived from an EMBL/GenBank/DDBJ whole genome shotgun (WGS) entry which is preliminary data.</text>
</comment>
<name>A0A4C1VWD3_EUMVA</name>
<protein>
    <submittedName>
        <fullName evidence="1">Uncharacterized protein</fullName>
    </submittedName>
</protein>
<proteinExistence type="predicted"/>
<keyword evidence="2" id="KW-1185">Reference proteome</keyword>
<evidence type="ECO:0000313" key="2">
    <source>
        <dbReference type="Proteomes" id="UP000299102"/>
    </source>
</evidence>
<organism evidence="1 2">
    <name type="scientific">Eumeta variegata</name>
    <name type="common">Bagworm moth</name>
    <name type="synonym">Eumeta japonica</name>
    <dbReference type="NCBI Taxonomy" id="151549"/>
    <lineage>
        <taxon>Eukaryota</taxon>
        <taxon>Metazoa</taxon>
        <taxon>Ecdysozoa</taxon>
        <taxon>Arthropoda</taxon>
        <taxon>Hexapoda</taxon>
        <taxon>Insecta</taxon>
        <taxon>Pterygota</taxon>
        <taxon>Neoptera</taxon>
        <taxon>Endopterygota</taxon>
        <taxon>Lepidoptera</taxon>
        <taxon>Glossata</taxon>
        <taxon>Ditrysia</taxon>
        <taxon>Tineoidea</taxon>
        <taxon>Psychidae</taxon>
        <taxon>Oiketicinae</taxon>
        <taxon>Eumeta</taxon>
    </lineage>
</organism>
<sequence>MKIVIKIGMQQWDQNLKRDPDGEWNRNLFKPRPQREVKSGPRLESIMREIDIERRPRPESGTAYQSGFWFRDGTMYKMKKFFSGLCGRYREQKLTVYKILEEYSFL</sequence>
<reference evidence="1 2" key="1">
    <citation type="journal article" date="2019" name="Commun. Biol.">
        <title>The bagworm genome reveals a unique fibroin gene that provides high tensile strength.</title>
        <authorList>
            <person name="Kono N."/>
            <person name="Nakamura H."/>
            <person name="Ohtoshi R."/>
            <person name="Tomita M."/>
            <person name="Numata K."/>
            <person name="Arakawa K."/>
        </authorList>
    </citation>
    <scope>NUCLEOTIDE SEQUENCE [LARGE SCALE GENOMIC DNA]</scope>
</reference>
<accession>A0A4C1VWD3</accession>